<dbReference type="InterPro" id="IPR018060">
    <property type="entry name" value="HTH_AraC"/>
</dbReference>
<dbReference type="InterPro" id="IPR037401">
    <property type="entry name" value="SnoaL-like"/>
</dbReference>
<evidence type="ECO:0000259" key="2">
    <source>
        <dbReference type="PROSITE" id="PS01124"/>
    </source>
</evidence>
<evidence type="ECO:0000313" key="4">
    <source>
        <dbReference type="Proteomes" id="UP000243232"/>
    </source>
</evidence>
<feature type="domain" description="HTH araC/xylS-type" evidence="2">
    <location>
        <begin position="144"/>
        <end position="250"/>
    </location>
</feature>
<keyword evidence="1" id="KW-0238">DNA-binding</keyword>
<dbReference type="SMART" id="SM00342">
    <property type="entry name" value="HTH_ARAC"/>
    <property type="match status" value="1"/>
</dbReference>
<reference evidence="4" key="1">
    <citation type="submission" date="2016-10" db="EMBL/GenBank/DDBJ databases">
        <authorList>
            <person name="Varghese N."/>
            <person name="Submissions S."/>
        </authorList>
    </citation>
    <scope>NUCLEOTIDE SEQUENCE [LARGE SCALE GENOMIC DNA]</scope>
    <source>
        <strain evidence="4">DSM 17875</strain>
    </source>
</reference>
<name>A0A1H2HSI6_9PSED</name>
<dbReference type="RefSeq" id="WP_090197692.1">
    <property type="nucleotide sequence ID" value="NZ_LT629785.1"/>
</dbReference>
<organism evidence="3 4">
    <name type="scientific">Pseudomonas pohangensis</name>
    <dbReference type="NCBI Taxonomy" id="364197"/>
    <lineage>
        <taxon>Bacteria</taxon>
        <taxon>Pseudomonadati</taxon>
        <taxon>Pseudomonadota</taxon>
        <taxon>Gammaproteobacteria</taxon>
        <taxon>Pseudomonadales</taxon>
        <taxon>Pseudomonadaceae</taxon>
        <taxon>Pseudomonas</taxon>
    </lineage>
</organism>
<dbReference type="EMBL" id="LT629785">
    <property type="protein sequence ID" value="SDU34774.1"/>
    <property type="molecule type" value="Genomic_DNA"/>
</dbReference>
<dbReference type="GO" id="GO:0043565">
    <property type="term" value="F:sequence-specific DNA binding"/>
    <property type="evidence" value="ECO:0007669"/>
    <property type="project" value="InterPro"/>
</dbReference>
<dbReference type="Gene3D" id="3.10.450.50">
    <property type="match status" value="1"/>
</dbReference>
<gene>
    <name evidence="3" type="ORF">SAMN05216296_3230</name>
</gene>
<dbReference type="InterPro" id="IPR032710">
    <property type="entry name" value="NTF2-like_dom_sf"/>
</dbReference>
<dbReference type="Gene3D" id="1.10.10.60">
    <property type="entry name" value="Homeodomain-like"/>
    <property type="match status" value="1"/>
</dbReference>
<dbReference type="Pfam" id="PF12680">
    <property type="entry name" value="SnoaL_2"/>
    <property type="match status" value="1"/>
</dbReference>
<evidence type="ECO:0000313" key="3">
    <source>
        <dbReference type="EMBL" id="SDU34774.1"/>
    </source>
</evidence>
<accession>A0A1H2HSI6</accession>
<proteinExistence type="predicted"/>
<dbReference type="AlphaFoldDB" id="A0A1H2HSI6"/>
<protein>
    <submittedName>
        <fullName evidence="3">Transcriptional regulator, AraC family</fullName>
    </submittedName>
</protein>
<dbReference type="GO" id="GO:0003700">
    <property type="term" value="F:DNA-binding transcription factor activity"/>
    <property type="evidence" value="ECO:0007669"/>
    <property type="project" value="InterPro"/>
</dbReference>
<evidence type="ECO:0000256" key="1">
    <source>
        <dbReference type="ARBA" id="ARBA00023125"/>
    </source>
</evidence>
<keyword evidence="4" id="KW-1185">Reference proteome</keyword>
<dbReference type="SUPFAM" id="SSF54427">
    <property type="entry name" value="NTF2-like"/>
    <property type="match status" value="1"/>
</dbReference>
<dbReference type="PANTHER" id="PTHR43280">
    <property type="entry name" value="ARAC-FAMILY TRANSCRIPTIONAL REGULATOR"/>
    <property type="match status" value="1"/>
</dbReference>
<sequence length="250" mass="27309">MSSAALSATTLAVVERHNACWARGDIAGIEALYHPEMVFIDHFSGNRYSGAALREHIRAILARSALDTLEYLDRPRVDGDTAFLRYREVIRATNGDALLSVSACDAVRVSAGLIIEINEYALPLQQPGQTSRKPAAAKKIGLSPRALGYLLKDLASYFEQQQPYLEPGLSLPAVAQATGYTRNQISFALNQGLGLSFYQYLNRARIRHVLASDPASSMLERARAAGFRSSSTFYSAFRAFTGHAPGQLVK</sequence>
<dbReference type="PROSITE" id="PS01124">
    <property type="entry name" value="HTH_ARAC_FAMILY_2"/>
    <property type="match status" value="1"/>
</dbReference>
<dbReference type="OrthoDB" id="6815515at2"/>
<dbReference type="PANTHER" id="PTHR43280:SF27">
    <property type="entry name" value="TRANSCRIPTIONAL REGULATOR MTLR"/>
    <property type="match status" value="1"/>
</dbReference>
<dbReference type="Proteomes" id="UP000243232">
    <property type="component" value="Chromosome I"/>
</dbReference>
<dbReference type="Pfam" id="PF12833">
    <property type="entry name" value="HTH_18"/>
    <property type="match status" value="1"/>
</dbReference>
<dbReference type="STRING" id="364197.SAMN05216296_3230"/>